<evidence type="ECO:0000313" key="2">
    <source>
        <dbReference type="Proteomes" id="UP000326789"/>
    </source>
</evidence>
<accession>A0A5N3QZ55</accession>
<dbReference type="Proteomes" id="UP000326789">
    <property type="component" value="Unassembled WGS sequence"/>
</dbReference>
<evidence type="ECO:0000313" key="1">
    <source>
        <dbReference type="EMBL" id="KAB0287270.1"/>
    </source>
</evidence>
<dbReference type="EMBL" id="VWSE01000008">
    <property type="protein sequence ID" value="KAB0287270.1"/>
    <property type="molecule type" value="Genomic_DNA"/>
</dbReference>
<organism evidence="1 2">
    <name type="scientific">Vibrio fortis</name>
    <dbReference type="NCBI Taxonomy" id="212667"/>
    <lineage>
        <taxon>Bacteria</taxon>
        <taxon>Pseudomonadati</taxon>
        <taxon>Pseudomonadota</taxon>
        <taxon>Gammaproteobacteria</taxon>
        <taxon>Vibrionales</taxon>
        <taxon>Vibrionaceae</taxon>
        <taxon>Vibrio</taxon>
    </lineage>
</organism>
<dbReference type="AlphaFoldDB" id="A0A5N3QZ55"/>
<sequence length="46" mass="5399">MVLDGAAYHRSEMMRNAVKVPYIELNFFLLYTRNLNPIGLLWKSVN</sequence>
<reference evidence="1 2" key="1">
    <citation type="submission" date="2019-09" db="EMBL/GenBank/DDBJ databases">
        <title>Whole genome sequence of Vibrio fortis.</title>
        <authorList>
            <person name="Das S.K."/>
        </authorList>
    </citation>
    <scope>NUCLEOTIDE SEQUENCE [LARGE SCALE GENOMIC DNA]</scope>
    <source>
        <strain evidence="1 2">AN60</strain>
    </source>
</reference>
<protein>
    <recommendedName>
        <fullName evidence="3">Tc1-like transposase DDE domain-containing protein</fullName>
    </recommendedName>
</protein>
<name>A0A5N3QZ55_9VIBR</name>
<comment type="caution">
    <text evidence="1">The sequence shown here is derived from an EMBL/GenBank/DDBJ whole genome shotgun (WGS) entry which is preliminary data.</text>
</comment>
<evidence type="ECO:0008006" key="3">
    <source>
        <dbReference type="Google" id="ProtNLM"/>
    </source>
</evidence>
<proteinExistence type="predicted"/>
<gene>
    <name evidence="1" type="ORF">F2P58_21410</name>
</gene>